<evidence type="ECO:0000256" key="1">
    <source>
        <dbReference type="ARBA" id="ARBA00022598"/>
    </source>
</evidence>
<keyword evidence="3" id="KW-0067">ATP-binding</keyword>
<dbReference type="Pfam" id="PF02637">
    <property type="entry name" value="GatB_Yqey"/>
    <property type="match status" value="1"/>
</dbReference>
<evidence type="ECO:0000313" key="6">
    <source>
        <dbReference type="Ensembl" id="ENSCSAVP00000004977.1"/>
    </source>
</evidence>
<dbReference type="AlphaFoldDB" id="H2YI28"/>
<dbReference type="Ensembl" id="ENSCSAVT00000005047.1">
    <property type="protein sequence ID" value="ENSCSAVP00000004977.1"/>
    <property type="gene ID" value="ENSCSAVG00000002964.1"/>
</dbReference>
<dbReference type="Proteomes" id="UP000007875">
    <property type="component" value="Unassembled WGS sequence"/>
</dbReference>
<keyword evidence="2" id="KW-0547">Nucleotide-binding</keyword>
<sequence>MAQWPISGKDFAELMLLKESNEINDSIAFDALSFSLSEKKKSPIQIIDEKNWKMISDVKLVASLCNDVITSMETENPAVFKKYAPGNRKSSKKIVAKVVGKVYELSGGKMHTAVIKQTVQSL</sequence>
<proteinExistence type="predicted"/>
<name>H2YI28_CIOSA</name>
<dbReference type="InterPro" id="IPR018027">
    <property type="entry name" value="Asn/Gln_amidotransferase"/>
</dbReference>
<dbReference type="GO" id="GO:0005524">
    <property type="term" value="F:ATP binding"/>
    <property type="evidence" value="ECO:0007669"/>
    <property type="project" value="UniProtKB-KW"/>
</dbReference>
<dbReference type="SUPFAM" id="SSF89095">
    <property type="entry name" value="GatB/YqeY motif"/>
    <property type="match status" value="1"/>
</dbReference>
<keyword evidence="7" id="KW-1185">Reference proteome</keyword>
<evidence type="ECO:0000256" key="3">
    <source>
        <dbReference type="ARBA" id="ARBA00022840"/>
    </source>
</evidence>
<protein>
    <recommendedName>
        <fullName evidence="5">Asn/Gln amidotransferase domain-containing protein</fullName>
    </recommendedName>
</protein>
<evidence type="ECO:0000259" key="5">
    <source>
        <dbReference type="Pfam" id="PF02637"/>
    </source>
</evidence>
<evidence type="ECO:0000313" key="7">
    <source>
        <dbReference type="Proteomes" id="UP000007875"/>
    </source>
</evidence>
<reference evidence="6" key="3">
    <citation type="submission" date="2025-09" db="UniProtKB">
        <authorList>
            <consortium name="Ensembl"/>
        </authorList>
    </citation>
    <scope>IDENTIFICATION</scope>
</reference>
<evidence type="ECO:0000256" key="2">
    <source>
        <dbReference type="ARBA" id="ARBA00022741"/>
    </source>
</evidence>
<feature type="domain" description="Asn/Gln amidotransferase" evidence="5">
    <location>
        <begin position="3"/>
        <end position="120"/>
    </location>
</feature>
<keyword evidence="4" id="KW-0648">Protein biosynthesis</keyword>
<dbReference type="InParanoid" id="H2YI28"/>
<reference evidence="6" key="2">
    <citation type="submission" date="2025-08" db="UniProtKB">
        <authorList>
            <consortium name="Ensembl"/>
        </authorList>
    </citation>
    <scope>IDENTIFICATION</scope>
</reference>
<organism evidence="6 7">
    <name type="scientific">Ciona savignyi</name>
    <name type="common">Pacific transparent sea squirt</name>
    <dbReference type="NCBI Taxonomy" id="51511"/>
    <lineage>
        <taxon>Eukaryota</taxon>
        <taxon>Metazoa</taxon>
        <taxon>Chordata</taxon>
        <taxon>Tunicata</taxon>
        <taxon>Ascidiacea</taxon>
        <taxon>Phlebobranchia</taxon>
        <taxon>Cionidae</taxon>
        <taxon>Ciona</taxon>
    </lineage>
</organism>
<evidence type="ECO:0000256" key="4">
    <source>
        <dbReference type="ARBA" id="ARBA00022917"/>
    </source>
</evidence>
<keyword evidence="1" id="KW-0436">Ligase</keyword>
<reference evidence="7" key="1">
    <citation type="submission" date="2003-08" db="EMBL/GenBank/DDBJ databases">
        <authorList>
            <person name="Birren B."/>
            <person name="Nusbaum C."/>
            <person name="Abebe A."/>
            <person name="Abouelleil A."/>
            <person name="Adekoya E."/>
            <person name="Ait-zahra M."/>
            <person name="Allen N."/>
            <person name="Allen T."/>
            <person name="An P."/>
            <person name="Anderson M."/>
            <person name="Anderson S."/>
            <person name="Arachchi H."/>
            <person name="Armbruster J."/>
            <person name="Bachantsang P."/>
            <person name="Baldwin J."/>
            <person name="Barry A."/>
            <person name="Bayul T."/>
            <person name="Blitshsteyn B."/>
            <person name="Bloom T."/>
            <person name="Blye J."/>
            <person name="Boguslavskiy L."/>
            <person name="Borowsky M."/>
            <person name="Boukhgalter B."/>
            <person name="Brunache A."/>
            <person name="Butler J."/>
            <person name="Calixte N."/>
            <person name="Calvo S."/>
            <person name="Camarata J."/>
            <person name="Campo K."/>
            <person name="Chang J."/>
            <person name="Cheshatsang Y."/>
            <person name="Citroen M."/>
            <person name="Collymore A."/>
            <person name="Considine T."/>
            <person name="Cook A."/>
            <person name="Cooke P."/>
            <person name="Corum B."/>
            <person name="Cuomo C."/>
            <person name="David R."/>
            <person name="Dawoe T."/>
            <person name="Degray S."/>
            <person name="Dodge S."/>
            <person name="Dooley K."/>
            <person name="Dorje P."/>
            <person name="Dorjee K."/>
            <person name="Dorris L."/>
            <person name="Duffey N."/>
            <person name="Dupes A."/>
            <person name="Elkins T."/>
            <person name="Engels R."/>
            <person name="Erickson J."/>
            <person name="Farina A."/>
            <person name="Faro S."/>
            <person name="Ferreira P."/>
            <person name="Fischer H."/>
            <person name="Fitzgerald M."/>
            <person name="Foley K."/>
            <person name="Gage D."/>
            <person name="Galagan J."/>
            <person name="Gearin G."/>
            <person name="Gnerre S."/>
            <person name="Gnirke A."/>
            <person name="Goyette A."/>
            <person name="Graham J."/>
            <person name="Grandbois E."/>
            <person name="Gyaltsen K."/>
            <person name="Hafez N."/>
            <person name="Hagopian D."/>
            <person name="Hagos B."/>
            <person name="Hall J."/>
            <person name="Hatcher B."/>
            <person name="Heller A."/>
            <person name="Higgins H."/>
            <person name="Honan T."/>
            <person name="Horn A."/>
            <person name="Houde N."/>
            <person name="Hughes L."/>
            <person name="Hulme W."/>
            <person name="Husby E."/>
            <person name="Iliev I."/>
            <person name="Jaffe D."/>
            <person name="Jones C."/>
            <person name="Kamal M."/>
            <person name="Kamat A."/>
            <person name="Kamvysselis M."/>
            <person name="Karlsson E."/>
            <person name="Kells C."/>
            <person name="Kieu A."/>
            <person name="Kisner P."/>
            <person name="Kodira C."/>
            <person name="Kulbokas E."/>
            <person name="Labutti K."/>
            <person name="Lama D."/>
            <person name="Landers T."/>
            <person name="Leger J."/>
            <person name="Levine S."/>
            <person name="Lewis D."/>
            <person name="Lewis T."/>
            <person name="Lindblad-toh K."/>
            <person name="Liu X."/>
            <person name="Lokyitsang T."/>
            <person name="Lokyitsang Y."/>
            <person name="Lucien O."/>
            <person name="Lui A."/>
            <person name="Ma L.J."/>
            <person name="Mabbitt R."/>
            <person name="Macdonald J."/>
            <person name="Maclean C."/>
            <person name="Major J."/>
            <person name="Manning J."/>
            <person name="Marabella R."/>
            <person name="Maru K."/>
            <person name="Matthews C."/>
            <person name="Mauceli E."/>
            <person name="Mccarthy M."/>
            <person name="Mcdonough S."/>
            <person name="Mcghee T."/>
            <person name="Meldrim J."/>
            <person name="Meneus L."/>
            <person name="Mesirov J."/>
            <person name="Mihalev A."/>
            <person name="Mihova T."/>
            <person name="Mikkelsen T."/>
            <person name="Mlenga V."/>
            <person name="Moru K."/>
            <person name="Mozes J."/>
            <person name="Mulrain L."/>
            <person name="Munson G."/>
            <person name="Naylor J."/>
            <person name="Newes C."/>
            <person name="Nguyen C."/>
            <person name="Nguyen N."/>
            <person name="Nguyen T."/>
            <person name="Nicol R."/>
            <person name="Nielsen C."/>
            <person name="Nizzari M."/>
            <person name="Norbu C."/>
            <person name="Norbu N."/>
            <person name="O'donnell P."/>
            <person name="Okoawo O."/>
            <person name="O'leary S."/>
            <person name="Omotosho B."/>
            <person name="O'neill K."/>
            <person name="Osman S."/>
            <person name="Parker S."/>
            <person name="Perrin D."/>
            <person name="Phunkhang P."/>
            <person name="Piqani B."/>
            <person name="Purcell S."/>
            <person name="Rachupka T."/>
            <person name="Ramasamy U."/>
            <person name="Rameau R."/>
            <person name="Ray V."/>
            <person name="Raymond C."/>
            <person name="Retta R."/>
            <person name="Richardson S."/>
            <person name="Rise C."/>
            <person name="Rodriguez J."/>
            <person name="Rogers J."/>
            <person name="Rogov P."/>
            <person name="Rutman M."/>
            <person name="Schupbach R."/>
            <person name="Seaman C."/>
            <person name="Settipalli S."/>
            <person name="Sharpe T."/>
            <person name="Sheridan J."/>
            <person name="Sherpa N."/>
            <person name="Shi J."/>
            <person name="Smirnov S."/>
            <person name="Smith C."/>
            <person name="Sougnez C."/>
            <person name="Spencer B."/>
            <person name="Stalker J."/>
            <person name="Stange-thomann N."/>
            <person name="Stavropoulos S."/>
            <person name="Stetson K."/>
            <person name="Stone C."/>
            <person name="Stone S."/>
            <person name="Stubbs M."/>
            <person name="Talamas J."/>
            <person name="Tchuinga P."/>
            <person name="Tenzing P."/>
            <person name="Tesfaye S."/>
            <person name="Theodore J."/>
            <person name="Thoulutsang Y."/>
            <person name="Topham K."/>
            <person name="Towey S."/>
            <person name="Tsamla T."/>
            <person name="Tsomo N."/>
            <person name="Vallee D."/>
            <person name="Vassiliev H."/>
            <person name="Venkataraman V."/>
            <person name="Vinson J."/>
            <person name="Vo A."/>
            <person name="Wade C."/>
            <person name="Wang S."/>
            <person name="Wangchuk T."/>
            <person name="Wangdi T."/>
            <person name="Whittaker C."/>
            <person name="Wilkinson J."/>
            <person name="Wu Y."/>
            <person name="Wyman D."/>
            <person name="Yadav S."/>
            <person name="Yang S."/>
            <person name="Yang X."/>
            <person name="Yeager S."/>
            <person name="Yee E."/>
            <person name="Young G."/>
            <person name="Zainoun J."/>
            <person name="Zembeck L."/>
            <person name="Zimmer A."/>
            <person name="Zody M."/>
            <person name="Lander E."/>
        </authorList>
    </citation>
    <scope>NUCLEOTIDE SEQUENCE [LARGE SCALE GENOMIC DNA]</scope>
</reference>
<dbReference type="GO" id="GO:0016884">
    <property type="term" value="F:carbon-nitrogen ligase activity, with glutamine as amido-N-donor"/>
    <property type="evidence" value="ECO:0007669"/>
    <property type="project" value="InterPro"/>
</dbReference>
<accession>H2YI28</accession>
<dbReference type="HOGENOM" id="CLU_2031795_0_0_1"/>
<dbReference type="GO" id="GO:0006412">
    <property type="term" value="P:translation"/>
    <property type="evidence" value="ECO:0007669"/>
    <property type="project" value="UniProtKB-KW"/>
</dbReference>
<dbReference type="InterPro" id="IPR003789">
    <property type="entry name" value="Asn/Gln_tRNA_amidoTrase-B-like"/>
</dbReference>